<evidence type="ECO:0000259" key="12">
    <source>
        <dbReference type="Pfam" id="PF07715"/>
    </source>
</evidence>
<proteinExistence type="inferred from homology"/>
<dbReference type="SUPFAM" id="SSF49464">
    <property type="entry name" value="Carboxypeptidase regulatory domain-like"/>
    <property type="match status" value="1"/>
</dbReference>
<evidence type="ECO:0008006" key="15">
    <source>
        <dbReference type="Google" id="ProtNLM"/>
    </source>
</evidence>
<evidence type="ECO:0000256" key="8">
    <source>
        <dbReference type="PROSITE-ProRule" id="PRU01360"/>
    </source>
</evidence>
<dbReference type="InterPro" id="IPR037066">
    <property type="entry name" value="Plug_dom_sf"/>
</dbReference>
<evidence type="ECO:0000256" key="7">
    <source>
        <dbReference type="ARBA" id="ARBA00023237"/>
    </source>
</evidence>
<dbReference type="InterPro" id="IPR036942">
    <property type="entry name" value="Beta-barrel_TonB_sf"/>
</dbReference>
<keyword evidence="7 8" id="KW-0998">Cell outer membrane</keyword>
<sequence>MQKILYKLLILFTLIPAISLAQTVIKGTVADDAGIIPGATVVEKGLTNNGTVTDAEGKFQLSLKGSSKTLIVKSIGYLTQEVNVNGKTVVTIKLKNDTKGLDEVLVVGFGKQKKITNTGAISSISATEIKQNPSASIQNTLAGRLPGFTSQQRSGQPGADGAAFFIRGVSTYAGSASPLIIVDDVEYDYNQVSDIDPNEVETVTILKDASTTAVYGIKGANGVLVITTKRGVAGKPRINLKSEAGYQMDVNTPEFLNSYEAKLLNNEALRNSGDTNNKLYASDADLAAYRDHTDPYGHPDIDWWKTIFKPGALITRQNLDFQGGTESVKYFVSAGYLWQNGNVRDFSSDNGVNSNFYYKRYNFRSNLDIQATKTLSIRLDLTGRFGETNQPYNSQQGNAYYANGNGIVGEIYSGGYLPPWAFPVTNPNGSYPYNPLLTNANTSIIGRLAESGYSRTFDNDLNIVSSASQKLDFITQGLTAKVLLSYASAQSYSVSASRTALPYYLYNSATGLYLPLNANQYRTPPFAAGYSNTSIFRTISTQSSLNYDRNFGNHHVYGLALYNDNRVINATTTGDTNQGPGVPTVVTGTTLRGGYDYKNKYLVEFNAAYNGTDRFTGKKTRGWFPAASLGWNISEEKFFSDNIKFVDLFKIRASYGLVGSDDIGGAKKYLQLYTSATGSYNFGTTSTSYNGITEGSLGNLDVTWEKEKKLDVGFDLTMFKGKLKLTADYFNNDRYDILTTRQSVPFTIGVGLPPVNLGKVNNRGFDGELSYNEKINDFTAGVRLTFSYAKNKILYQDEAQPAYPWLAATGNPIGQYFGWHFLGFYTAAEIADPKVAKPTTAVGPGDMKYQDLNGDGIIDDSDKGVIGKPNLPNTTYGANFNFGYKNFYLNVFFQGSYGYSTRFHSETITPGNSNYQPIHLNRWTPETAATATFPRLGGNAVTNFPNATNNFSDFWTRDNYYLRLKTAEISYVFPNALAKKLRVSGIRVYANGNNLLTWTNVTDLYQVDPENGNSTTTVISVYPTQRIYNLGLNVTF</sequence>
<dbReference type="InterPro" id="IPR023996">
    <property type="entry name" value="TonB-dep_OMP_SusC/RagA"/>
</dbReference>
<keyword evidence="6 8" id="KW-0472">Membrane</keyword>
<keyword evidence="4 8" id="KW-0812">Transmembrane</keyword>
<evidence type="ECO:0000256" key="6">
    <source>
        <dbReference type="ARBA" id="ARBA00023136"/>
    </source>
</evidence>
<keyword evidence="2 8" id="KW-0813">Transport</keyword>
<comment type="subcellular location">
    <subcellularLocation>
        <location evidence="1 8">Cell outer membrane</location>
        <topology evidence="1 8">Multi-pass membrane protein</topology>
    </subcellularLocation>
</comment>
<reference evidence="13 14" key="1">
    <citation type="submission" date="2014-10" db="EMBL/GenBank/DDBJ databases">
        <title>Pedobacter Kyungheensis.</title>
        <authorList>
            <person name="Anderson B.M."/>
            <person name="Newman J.D."/>
        </authorList>
    </citation>
    <scope>NUCLEOTIDE SEQUENCE [LARGE SCALE GENOMIC DNA]</scope>
    <source>
        <strain evidence="13 14">KACC 16221</strain>
    </source>
</reference>
<dbReference type="OrthoDB" id="9768177at2"/>
<accession>A0A0C1D9J1</accession>
<dbReference type="NCBIfam" id="TIGR04057">
    <property type="entry name" value="SusC_RagA_signa"/>
    <property type="match status" value="1"/>
</dbReference>
<dbReference type="Pfam" id="PF07715">
    <property type="entry name" value="Plug"/>
    <property type="match status" value="1"/>
</dbReference>
<feature type="signal peptide" evidence="10">
    <location>
        <begin position="1"/>
        <end position="21"/>
    </location>
</feature>
<dbReference type="Pfam" id="PF00593">
    <property type="entry name" value="TonB_dep_Rec_b-barrel"/>
    <property type="match status" value="1"/>
</dbReference>
<dbReference type="Gene3D" id="2.60.40.1120">
    <property type="entry name" value="Carboxypeptidase-like, regulatory domain"/>
    <property type="match status" value="1"/>
</dbReference>
<dbReference type="EMBL" id="JSYN01000011">
    <property type="protein sequence ID" value="KIA94046.1"/>
    <property type="molecule type" value="Genomic_DNA"/>
</dbReference>
<feature type="chain" id="PRO_5002130700" description="TonB-dependent receptor" evidence="10">
    <location>
        <begin position="22"/>
        <end position="1036"/>
    </location>
</feature>
<evidence type="ECO:0000256" key="1">
    <source>
        <dbReference type="ARBA" id="ARBA00004571"/>
    </source>
</evidence>
<dbReference type="Gene3D" id="2.170.130.10">
    <property type="entry name" value="TonB-dependent receptor, plug domain"/>
    <property type="match status" value="1"/>
</dbReference>
<organism evidence="13 14">
    <name type="scientific">Pedobacter kyungheensis</name>
    <dbReference type="NCBI Taxonomy" id="1069985"/>
    <lineage>
        <taxon>Bacteria</taxon>
        <taxon>Pseudomonadati</taxon>
        <taxon>Bacteroidota</taxon>
        <taxon>Sphingobacteriia</taxon>
        <taxon>Sphingobacteriales</taxon>
        <taxon>Sphingobacteriaceae</taxon>
        <taxon>Pedobacter</taxon>
    </lineage>
</organism>
<comment type="caution">
    <text evidence="13">The sequence shown here is derived from an EMBL/GenBank/DDBJ whole genome shotgun (WGS) entry which is preliminary data.</text>
</comment>
<feature type="domain" description="TonB-dependent receptor plug" evidence="12">
    <location>
        <begin position="114"/>
        <end position="223"/>
    </location>
</feature>
<dbReference type="FunFam" id="2.170.130.10:FF:000003">
    <property type="entry name" value="SusC/RagA family TonB-linked outer membrane protein"/>
    <property type="match status" value="1"/>
</dbReference>
<dbReference type="Gene3D" id="2.40.170.20">
    <property type="entry name" value="TonB-dependent receptor, beta-barrel domain"/>
    <property type="match status" value="1"/>
</dbReference>
<dbReference type="RefSeq" id="WP_039475507.1">
    <property type="nucleotide sequence ID" value="NZ_JSYN01000011.1"/>
</dbReference>
<dbReference type="AlphaFoldDB" id="A0A0C1D9J1"/>
<evidence type="ECO:0000256" key="5">
    <source>
        <dbReference type="ARBA" id="ARBA00023077"/>
    </source>
</evidence>
<keyword evidence="10" id="KW-0732">Signal</keyword>
<gene>
    <name evidence="13" type="ORF">OC25_10570</name>
</gene>
<evidence type="ECO:0000256" key="2">
    <source>
        <dbReference type="ARBA" id="ARBA00022448"/>
    </source>
</evidence>
<feature type="domain" description="TonB-dependent receptor-like beta-barrel" evidence="11">
    <location>
        <begin position="424"/>
        <end position="995"/>
    </location>
</feature>
<dbReference type="InterPro" id="IPR012910">
    <property type="entry name" value="Plug_dom"/>
</dbReference>
<dbReference type="InterPro" id="IPR039426">
    <property type="entry name" value="TonB-dep_rcpt-like"/>
</dbReference>
<keyword evidence="14" id="KW-1185">Reference proteome</keyword>
<evidence type="ECO:0000256" key="9">
    <source>
        <dbReference type="RuleBase" id="RU003357"/>
    </source>
</evidence>
<name>A0A0C1D9J1_9SPHI</name>
<comment type="similarity">
    <text evidence="8 9">Belongs to the TonB-dependent receptor family.</text>
</comment>
<evidence type="ECO:0000259" key="11">
    <source>
        <dbReference type="Pfam" id="PF00593"/>
    </source>
</evidence>
<dbReference type="PROSITE" id="PS52016">
    <property type="entry name" value="TONB_DEPENDENT_REC_3"/>
    <property type="match status" value="1"/>
</dbReference>
<evidence type="ECO:0000256" key="3">
    <source>
        <dbReference type="ARBA" id="ARBA00022452"/>
    </source>
</evidence>
<dbReference type="InterPro" id="IPR000531">
    <property type="entry name" value="Beta-barrel_TonB"/>
</dbReference>
<dbReference type="Pfam" id="PF13715">
    <property type="entry name" value="CarbopepD_reg_2"/>
    <property type="match status" value="1"/>
</dbReference>
<dbReference type="SUPFAM" id="SSF56935">
    <property type="entry name" value="Porins"/>
    <property type="match status" value="1"/>
</dbReference>
<evidence type="ECO:0000313" key="13">
    <source>
        <dbReference type="EMBL" id="KIA94046.1"/>
    </source>
</evidence>
<dbReference type="InterPro" id="IPR008969">
    <property type="entry name" value="CarboxyPept-like_regulatory"/>
</dbReference>
<evidence type="ECO:0000256" key="10">
    <source>
        <dbReference type="SAM" id="SignalP"/>
    </source>
</evidence>
<evidence type="ECO:0000256" key="4">
    <source>
        <dbReference type="ARBA" id="ARBA00022692"/>
    </source>
</evidence>
<keyword evidence="5 9" id="KW-0798">TonB box</keyword>
<keyword evidence="3 8" id="KW-1134">Transmembrane beta strand</keyword>
<dbReference type="Proteomes" id="UP000031246">
    <property type="component" value="Unassembled WGS sequence"/>
</dbReference>
<dbReference type="NCBIfam" id="TIGR04056">
    <property type="entry name" value="OMP_RagA_SusC"/>
    <property type="match status" value="1"/>
</dbReference>
<dbReference type="GO" id="GO:0009279">
    <property type="term" value="C:cell outer membrane"/>
    <property type="evidence" value="ECO:0007669"/>
    <property type="project" value="UniProtKB-SubCell"/>
</dbReference>
<protein>
    <recommendedName>
        <fullName evidence="15">TonB-dependent receptor</fullName>
    </recommendedName>
</protein>
<evidence type="ECO:0000313" key="14">
    <source>
        <dbReference type="Proteomes" id="UP000031246"/>
    </source>
</evidence>
<dbReference type="InterPro" id="IPR023997">
    <property type="entry name" value="TonB-dep_OMP_SusC/RagA_CS"/>
</dbReference>